<dbReference type="SUPFAM" id="SSF53850">
    <property type="entry name" value="Periplasmic binding protein-like II"/>
    <property type="match status" value="1"/>
</dbReference>
<name>A0ABQ3Z852_9ACTN</name>
<evidence type="ECO:0000313" key="5">
    <source>
        <dbReference type="Proteomes" id="UP000637628"/>
    </source>
</evidence>
<keyword evidence="2" id="KW-0812">Transmembrane</keyword>
<protein>
    <recommendedName>
        <fullName evidence="6">PBP domain-containing protein</fullName>
    </recommendedName>
</protein>
<reference evidence="4 5" key="1">
    <citation type="submission" date="2021-01" db="EMBL/GenBank/DDBJ databases">
        <title>Whole genome shotgun sequence of Actinoplanes durhamensis NBRC 14914.</title>
        <authorList>
            <person name="Komaki H."/>
            <person name="Tamura T."/>
        </authorList>
    </citation>
    <scope>NUCLEOTIDE SEQUENCE [LARGE SCALE GENOMIC DNA]</scope>
    <source>
        <strain evidence="4 5">NBRC 14914</strain>
    </source>
</reference>
<feature type="transmembrane region" description="Helical" evidence="2">
    <location>
        <begin position="763"/>
        <end position="784"/>
    </location>
</feature>
<feature type="region of interest" description="Disordered" evidence="1">
    <location>
        <begin position="695"/>
        <end position="752"/>
    </location>
</feature>
<feature type="chain" id="PRO_5045199820" description="PBP domain-containing protein" evidence="3">
    <location>
        <begin position="27"/>
        <end position="794"/>
    </location>
</feature>
<keyword evidence="5" id="KW-1185">Reference proteome</keyword>
<accession>A0ABQ3Z852</accession>
<feature type="compositionally biased region" description="Low complexity" evidence="1">
    <location>
        <begin position="709"/>
        <end position="723"/>
    </location>
</feature>
<keyword evidence="2" id="KW-0472">Membrane</keyword>
<evidence type="ECO:0008006" key="6">
    <source>
        <dbReference type="Google" id="ProtNLM"/>
    </source>
</evidence>
<evidence type="ECO:0000313" key="4">
    <source>
        <dbReference type="EMBL" id="GIE05989.1"/>
    </source>
</evidence>
<evidence type="ECO:0000256" key="2">
    <source>
        <dbReference type="SAM" id="Phobius"/>
    </source>
</evidence>
<dbReference type="Gene3D" id="3.40.190.10">
    <property type="entry name" value="Periplasmic binding protein-like II"/>
    <property type="match status" value="2"/>
</dbReference>
<evidence type="ECO:0000256" key="3">
    <source>
        <dbReference type="SAM" id="SignalP"/>
    </source>
</evidence>
<evidence type="ECO:0000256" key="1">
    <source>
        <dbReference type="SAM" id="MobiDB-lite"/>
    </source>
</evidence>
<dbReference type="RefSeq" id="WP_203733847.1">
    <property type="nucleotide sequence ID" value="NZ_BAAATX010000036.1"/>
</dbReference>
<sequence length="794" mass="83328">MTRRWIAALIVLALTAIVYPQAPARAADEATTVSGTGEFADLKVTVSQTSNLINQVVSVSWTGGKPTVDTSVYLDYLQIMQCWGDPVTGPDRTQCQYGALFTDTRGGTWTGSRQVSYGGIFGEGWTDPNEPIKPAPGENAFVPFASVTGGTVTAGNGGEFFDASTTNEIPYGRTLANGTGQEFFEVQTGTEAPGLGCGEELADGTARPCYLVVVPRGETEINGSTGDKRPHNWLDTSPLEATNWANKIVVPLKFQTIGKACPIGSAERRTVGAEAMTEAMLRWQPTLCAGTSATVYGYSQVTDDIARTRLAGTDPGMIFVNSPAAPAATTNPQVYAPVAVSGLTIALNLEWQSGFDATDEERLREGRRLADLKLTPRLVAKLLTQSYLSGADLNRTTIRGNPQTISSDPEFIQLNPDFAKQLNLPIGDMLVPLGQTDLATRLWQWILADSEAKAFLTGSPDPWGMKVNPVYASQSWPQDNFPKSDLYCIALRADDQKDHDWCTLDMHPYANNMHDTARYAARGDTLVRNATSRDAVGAVIGWKKGAPQAPGKRAVLAVTDVATADRYGLPMAQLRNKAGAFVAPSTASLVAGVTTMTQSKTVPNVLEPNPASTNAAAYPLTTVVYAGTVPAAITAEAGADYADLLRYAAADGQTPGVHPGTLPYGYAPMPEALRALTVRAATQIQENAGKVPTPAAVATTTPVGGGSATGVPAPAKSTAAAAPDTGDKPSLAVPAATPTGHGSPVPVAQTNPTPGHPVGNLRYALIVALAVGLAAALAGPIFLLRAGRARRGGR</sequence>
<organism evidence="4 5">
    <name type="scientific">Paractinoplanes durhamensis</name>
    <dbReference type="NCBI Taxonomy" id="113563"/>
    <lineage>
        <taxon>Bacteria</taxon>
        <taxon>Bacillati</taxon>
        <taxon>Actinomycetota</taxon>
        <taxon>Actinomycetes</taxon>
        <taxon>Micromonosporales</taxon>
        <taxon>Micromonosporaceae</taxon>
        <taxon>Paractinoplanes</taxon>
    </lineage>
</organism>
<dbReference type="Proteomes" id="UP000637628">
    <property type="component" value="Unassembled WGS sequence"/>
</dbReference>
<comment type="caution">
    <text evidence="4">The sequence shown here is derived from an EMBL/GenBank/DDBJ whole genome shotgun (WGS) entry which is preliminary data.</text>
</comment>
<gene>
    <name evidence="4" type="ORF">Adu01nite_73390</name>
</gene>
<keyword evidence="3" id="KW-0732">Signal</keyword>
<feature type="signal peptide" evidence="3">
    <location>
        <begin position="1"/>
        <end position="26"/>
    </location>
</feature>
<keyword evidence="2" id="KW-1133">Transmembrane helix</keyword>
<dbReference type="EMBL" id="BOML01000058">
    <property type="protein sequence ID" value="GIE05989.1"/>
    <property type="molecule type" value="Genomic_DNA"/>
</dbReference>
<proteinExistence type="predicted"/>